<dbReference type="AlphaFoldDB" id="A0A1M5AQT3"/>
<gene>
    <name evidence="1" type="ORF">SAMN02745195_02366</name>
</gene>
<dbReference type="RefSeq" id="WP_072969547.1">
    <property type="nucleotide sequence ID" value="NZ_FQUR01000025.1"/>
</dbReference>
<evidence type="ECO:0000313" key="2">
    <source>
        <dbReference type="Proteomes" id="UP000184127"/>
    </source>
</evidence>
<keyword evidence="2" id="KW-1185">Reference proteome</keyword>
<reference evidence="2" key="1">
    <citation type="submission" date="2016-11" db="EMBL/GenBank/DDBJ databases">
        <authorList>
            <person name="Varghese N."/>
            <person name="Submissions S."/>
        </authorList>
    </citation>
    <scope>NUCLEOTIDE SEQUENCE [LARGE SCALE GENOMIC DNA]</scope>
    <source>
        <strain evidence="2">DSM 18761</strain>
    </source>
</reference>
<protein>
    <submittedName>
        <fullName evidence="1">Uncharacterized protein</fullName>
    </submittedName>
</protein>
<dbReference type="EMBL" id="FQUR01000025">
    <property type="protein sequence ID" value="SHF32292.1"/>
    <property type="molecule type" value="Genomic_DNA"/>
</dbReference>
<name>A0A1M5AQT3_9THEO</name>
<proteinExistence type="predicted"/>
<sequence>MHKNNLDSSDVFLSYADDEFENYINEEMFRAIVNLYALISDRIVIADSFFINNKIVHDFFENTPDGLKYIENGIIIPLLRDSIVGFNELYSYLYERKTVKRELDHKYIEKIDEVANKSFFKWSENIISKNFTNNILNFFSNEIYFGKFKLNGEKKKILNDIEIVVKNGVLYRQDVISAIKENNKISPDLKDEIINVVDILYNYNIPEYYGLTVAYPDFIHEKSKLIKEIFFR</sequence>
<organism evidence="1 2">
    <name type="scientific">Thermoanaerobacter uzonensis DSM 18761</name>
    <dbReference type="NCBI Taxonomy" id="1123369"/>
    <lineage>
        <taxon>Bacteria</taxon>
        <taxon>Bacillati</taxon>
        <taxon>Bacillota</taxon>
        <taxon>Clostridia</taxon>
        <taxon>Thermoanaerobacterales</taxon>
        <taxon>Thermoanaerobacteraceae</taxon>
        <taxon>Thermoanaerobacter</taxon>
    </lineage>
</organism>
<evidence type="ECO:0000313" key="1">
    <source>
        <dbReference type="EMBL" id="SHF32292.1"/>
    </source>
</evidence>
<dbReference type="Proteomes" id="UP000184127">
    <property type="component" value="Unassembled WGS sequence"/>
</dbReference>
<accession>A0A1M5AQT3</accession>